<accession>A0ABT1SRJ9</accession>
<dbReference type="Gene3D" id="1.10.260.40">
    <property type="entry name" value="lambda repressor-like DNA-binding domains"/>
    <property type="match status" value="1"/>
</dbReference>
<evidence type="ECO:0000313" key="3">
    <source>
        <dbReference type="EMBL" id="MCQ5342487.1"/>
    </source>
</evidence>
<keyword evidence="4" id="KW-1185">Reference proteome</keyword>
<dbReference type="Pfam" id="PF01381">
    <property type="entry name" value="HTH_3"/>
    <property type="match status" value="1"/>
</dbReference>
<gene>
    <name evidence="3" type="ORF">NE675_05510</name>
</gene>
<dbReference type="PANTHER" id="PTHR46558">
    <property type="entry name" value="TRACRIPTIONAL REGULATORY PROTEIN-RELATED-RELATED"/>
    <property type="match status" value="1"/>
</dbReference>
<dbReference type="PANTHER" id="PTHR46558:SF14">
    <property type="entry name" value="HTH-TYPE TRANSCRIPTIONAL REGULATOR ANSR"/>
    <property type="match status" value="1"/>
</dbReference>
<dbReference type="Proteomes" id="UP001206692">
    <property type="component" value="Unassembled WGS sequence"/>
</dbReference>
<proteinExistence type="predicted"/>
<dbReference type="InterPro" id="IPR010982">
    <property type="entry name" value="Lambda_DNA-bd_dom_sf"/>
</dbReference>
<dbReference type="InterPro" id="IPR001387">
    <property type="entry name" value="Cro/C1-type_HTH"/>
</dbReference>
<evidence type="ECO:0000313" key="4">
    <source>
        <dbReference type="Proteomes" id="UP001206692"/>
    </source>
</evidence>
<dbReference type="PROSITE" id="PS50943">
    <property type="entry name" value="HTH_CROC1"/>
    <property type="match status" value="1"/>
</dbReference>
<evidence type="ECO:0000256" key="1">
    <source>
        <dbReference type="ARBA" id="ARBA00023125"/>
    </source>
</evidence>
<dbReference type="SMART" id="SM00530">
    <property type="entry name" value="HTH_XRE"/>
    <property type="match status" value="1"/>
</dbReference>
<keyword evidence="1" id="KW-0238">DNA-binding</keyword>
<dbReference type="EMBL" id="JANGEW010000008">
    <property type="protein sequence ID" value="MCQ5342487.1"/>
    <property type="molecule type" value="Genomic_DNA"/>
</dbReference>
<reference evidence="3 4" key="1">
    <citation type="submission" date="2022-06" db="EMBL/GenBank/DDBJ databases">
        <title>Isolation of gut microbiota from human fecal samples.</title>
        <authorList>
            <person name="Pamer E.G."/>
            <person name="Barat B."/>
            <person name="Waligurski E."/>
            <person name="Medina S."/>
            <person name="Paddock L."/>
            <person name="Mostad J."/>
        </authorList>
    </citation>
    <scope>NUCLEOTIDE SEQUENCE [LARGE SCALE GENOMIC DNA]</scope>
    <source>
        <strain evidence="3 4">DFI.1.1</strain>
    </source>
</reference>
<name>A0ABT1SRJ9_9FIRM</name>
<evidence type="ECO:0000259" key="2">
    <source>
        <dbReference type="PROSITE" id="PS50943"/>
    </source>
</evidence>
<comment type="caution">
    <text evidence="3">The sequence shown here is derived from an EMBL/GenBank/DDBJ whole genome shotgun (WGS) entry which is preliminary data.</text>
</comment>
<dbReference type="CDD" id="cd00093">
    <property type="entry name" value="HTH_XRE"/>
    <property type="match status" value="1"/>
</dbReference>
<dbReference type="SUPFAM" id="SSF47413">
    <property type="entry name" value="lambda repressor-like DNA-binding domains"/>
    <property type="match status" value="1"/>
</dbReference>
<protein>
    <submittedName>
        <fullName evidence="3">Helix-turn-helix transcriptional regulator</fullName>
    </submittedName>
</protein>
<dbReference type="RefSeq" id="WP_227166397.1">
    <property type="nucleotide sequence ID" value="NZ_JAJCOC010000006.1"/>
</dbReference>
<sequence length="89" mass="10248">MKTGDDMKYYSRLKTLRLEARLSQADVAKILKCSQVGYGMYELGKRKIPVEKLIQLAKLYHTSLDYIAGLTDERTPRPNLKSEEEVQVL</sequence>
<organism evidence="3 4">
    <name type="scientific">Megasphaera massiliensis</name>
    <dbReference type="NCBI Taxonomy" id="1232428"/>
    <lineage>
        <taxon>Bacteria</taxon>
        <taxon>Bacillati</taxon>
        <taxon>Bacillota</taxon>
        <taxon>Negativicutes</taxon>
        <taxon>Veillonellales</taxon>
        <taxon>Veillonellaceae</taxon>
        <taxon>Megasphaera</taxon>
    </lineage>
</organism>
<feature type="domain" description="HTH cro/C1-type" evidence="2">
    <location>
        <begin position="13"/>
        <end position="67"/>
    </location>
</feature>